<protein>
    <submittedName>
        <fullName evidence="9">Cytochrome P450</fullName>
    </submittedName>
</protein>
<dbReference type="SUPFAM" id="SSF48264">
    <property type="entry name" value="Cytochrome P450"/>
    <property type="match status" value="1"/>
</dbReference>
<keyword evidence="10" id="KW-1185">Reference proteome</keyword>
<evidence type="ECO:0000256" key="8">
    <source>
        <dbReference type="SAM" id="MobiDB-lite"/>
    </source>
</evidence>
<dbReference type="GO" id="GO:0004497">
    <property type="term" value="F:monooxygenase activity"/>
    <property type="evidence" value="ECO:0007669"/>
    <property type="project" value="UniProtKB-KW"/>
</dbReference>
<evidence type="ECO:0000256" key="4">
    <source>
        <dbReference type="ARBA" id="ARBA00023002"/>
    </source>
</evidence>
<dbReference type="GO" id="GO:0005506">
    <property type="term" value="F:iron ion binding"/>
    <property type="evidence" value="ECO:0007669"/>
    <property type="project" value="InterPro"/>
</dbReference>
<organism evidence="9 10">
    <name type="scientific">Umezawaea tangerina</name>
    <dbReference type="NCBI Taxonomy" id="84725"/>
    <lineage>
        <taxon>Bacteria</taxon>
        <taxon>Bacillati</taxon>
        <taxon>Actinomycetota</taxon>
        <taxon>Actinomycetes</taxon>
        <taxon>Pseudonocardiales</taxon>
        <taxon>Pseudonocardiaceae</taxon>
        <taxon>Umezawaea</taxon>
    </lineage>
</organism>
<feature type="region of interest" description="Disordered" evidence="8">
    <location>
        <begin position="1"/>
        <end position="35"/>
    </location>
</feature>
<dbReference type="EMBL" id="PVTF01000005">
    <property type="protein sequence ID" value="PRY41249.1"/>
    <property type="molecule type" value="Genomic_DNA"/>
</dbReference>
<dbReference type="InterPro" id="IPR001128">
    <property type="entry name" value="Cyt_P450"/>
</dbReference>
<dbReference type="Gene3D" id="1.10.630.10">
    <property type="entry name" value="Cytochrome P450"/>
    <property type="match status" value="1"/>
</dbReference>
<name>A0A2T0T6H7_9PSEU</name>
<dbReference type="PANTHER" id="PTHR46696">
    <property type="entry name" value="P450, PUTATIVE (EUROFUNG)-RELATED"/>
    <property type="match status" value="1"/>
</dbReference>
<evidence type="ECO:0000256" key="6">
    <source>
        <dbReference type="ARBA" id="ARBA00023033"/>
    </source>
</evidence>
<accession>A0A2T0T6H7</accession>
<evidence type="ECO:0000256" key="5">
    <source>
        <dbReference type="ARBA" id="ARBA00023004"/>
    </source>
</evidence>
<dbReference type="FunFam" id="1.10.630.10:FF:000018">
    <property type="entry name" value="Cytochrome P450 monooxygenase"/>
    <property type="match status" value="1"/>
</dbReference>
<dbReference type="PRINTS" id="PR00359">
    <property type="entry name" value="BP450"/>
</dbReference>
<evidence type="ECO:0000256" key="3">
    <source>
        <dbReference type="ARBA" id="ARBA00022723"/>
    </source>
</evidence>
<dbReference type="OrthoDB" id="4133219at2"/>
<evidence type="ECO:0000256" key="2">
    <source>
        <dbReference type="ARBA" id="ARBA00022617"/>
    </source>
</evidence>
<dbReference type="RefSeq" id="WP_106188309.1">
    <property type="nucleotide sequence ID" value="NZ_PVTF01000005.1"/>
</dbReference>
<dbReference type="CDD" id="cd11030">
    <property type="entry name" value="CYP105-like"/>
    <property type="match status" value="1"/>
</dbReference>
<evidence type="ECO:0000313" key="10">
    <source>
        <dbReference type="Proteomes" id="UP000239494"/>
    </source>
</evidence>
<evidence type="ECO:0000313" key="9">
    <source>
        <dbReference type="EMBL" id="PRY41249.1"/>
    </source>
</evidence>
<dbReference type="PANTHER" id="PTHR46696:SF1">
    <property type="entry name" value="CYTOCHROME P450 YJIB-RELATED"/>
    <property type="match status" value="1"/>
</dbReference>
<proteinExistence type="inferred from homology"/>
<evidence type="ECO:0000256" key="1">
    <source>
        <dbReference type="ARBA" id="ARBA00010617"/>
    </source>
</evidence>
<keyword evidence="6 7" id="KW-0503">Monooxygenase</keyword>
<dbReference type="InterPro" id="IPR036396">
    <property type="entry name" value="Cyt_P450_sf"/>
</dbReference>
<dbReference type="AlphaFoldDB" id="A0A2T0T6H7"/>
<dbReference type="GO" id="GO:0020037">
    <property type="term" value="F:heme binding"/>
    <property type="evidence" value="ECO:0007669"/>
    <property type="project" value="InterPro"/>
</dbReference>
<dbReference type="PRINTS" id="PR00385">
    <property type="entry name" value="P450"/>
</dbReference>
<comment type="caution">
    <text evidence="9">The sequence shown here is derived from an EMBL/GenBank/DDBJ whole genome shotgun (WGS) entry which is preliminary data.</text>
</comment>
<gene>
    <name evidence="9" type="ORF">CLV43_1057</name>
</gene>
<dbReference type="Pfam" id="PF00067">
    <property type="entry name" value="p450"/>
    <property type="match status" value="1"/>
</dbReference>
<reference evidence="9 10" key="1">
    <citation type="submission" date="2018-03" db="EMBL/GenBank/DDBJ databases">
        <title>Genomic Encyclopedia of Archaeal and Bacterial Type Strains, Phase II (KMG-II): from individual species to whole genera.</title>
        <authorList>
            <person name="Goeker M."/>
        </authorList>
    </citation>
    <scope>NUCLEOTIDE SEQUENCE [LARGE SCALE GENOMIC DNA]</scope>
    <source>
        <strain evidence="9 10">DSM 44720</strain>
    </source>
</reference>
<dbReference type="GO" id="GO:0016705">
    <property type="term" value="F:oxidoreductase activity, acting on paired donors, with incorporation or reduction of molecular oxygen"/>
    <property type="evidence" value="ECO:0007669"/>
    <property type="project" value="InterPro"/>
</dbReference>
<evidence type="ECO:0000256" key="7">
    <source>
        <dbReference type="RuleBase" id="RU000461"/>
    </source>
</evidence>
<keyword evidence="4 7" id="KW-0560">Oxidoreductase</keyword>
<keyword evidence="3 7" id="KW-0479">Metal-binding</keyword>
<dbReference type="InterPro" id="IPR002397">
    <property type="entry name" value="Cyt_P450_B"/>
</dbReference>
<dbReference type="InterPro" id="IPR017972">
    <property type="entry name" value="Cyt_P450_CS"/>
</dbReference>
<dbReference type="Proteomes" id="UP000239494">
    <property type="component" value="Unassembled WGS sequence"/>
</dbReference>
<keyword evidence="5 7" id="KW-0408">Iron</keyword>
<dbReference type="PROSITE" id="PS00086">
    <property type="entry name" value="CYTOCHROME_P450"/>
    <property type="match status" value="1"/>
</dbReference>
<comment type="similarity">
    <text evidence="1 7">Belongs to the cytochrome P450 family.</text>
</comment>
<keyword evidence="2 7" id="KW-0349">Heme</keyword>
<sequence>MAESAVELPTERTPGRPFDPPAELSDLSGRAPLTPLHFPDGHEGWLATGYTAVRRVLADPRFSNRGELQHSPFPEHAGMTAPPAQPGDFLKMDPPEHTRYRKLLAGKFTTRRMAQLTEQVDLIAAEHLDAMQRHGGPVDLVAAYALPIPAMVICELLGVPYADRERFQADAAQLLGPNTTPAGKYKAFEALSAYVRGLITAKRADPTDDVLSELTAGDLTVDELAAMGGLLLAAGLDTTANMIALGTFALLRHPDQWAALRTDPHLVGPAVEELMRYLTIVPTLARVALEDVELDGHLVKAGSTVVLAMAAANRDATKFPDPHTLDLRRDPAGHVGFGHGPHLCLGQQLARVEMRVALPALAARFPGLRLAVPADDVVLREGADIHGVTTLPVTW</sequence>